<keyword evidence="1" id="KW-0472">Membrane</keyword>
<proteinExistence type="predicted"/>
<feature type="transmembrane region" description="Helical" evidence="1">
    <location>
        <begin position="52"/>
        <end position="71"/>
    </location>
</feature>
<keyword evidence="3" id="KW-1185">Reference proteome</keyword>
<evidence type="ECO:0000313" key="2">
    <source>
        <dbReference type="EMBL" id="VEL11403.1"/>
    </source>
</evidence>
<accession>A0A3S4ZH56</accession>
<reference evidence="2" key="1">
    <citation type="submission" date="2018-11" db="EMBL/GenBank/DDBJ databases">
        <authorList>
            <consortium name="Pathogen Informatics"/>
        </authorList>
    </citation>
    <scope>NUCLEOTIDE SEQUENCE</scope>
</reference>
<sequence>MSCWEQLLSLSSRRRNAFIIFPDSNGRLMPIRKLKVIPILARRRRRCWSNKVYASILTKIGFILIYSRLLVHTVMWTMI</sequence>
<dbReference type="EMBL" id="CAAALY010011708">
    <property type="protein sequence ID" value="VEL11403.1"/>
    <property type="molecule type" value="Genomic_DNA"/>
</dbReference>
<gene>
    <name evidence="2" type="ORF">PXEA_LOCUS4843</name>
</gene>
<evidence type="ECO:0000313" key="3">
    <source>
        <dbReference type="Proteomes" id="UP000784294"/>
    </source>
</evidence>
<organism evidence="2 3">
    <name type="scientific">Protopolystoma xenopodis</name>
    <dbReference type="NCBI Taxonomy" id="117903"/>
    <lineage>
        <taxon>Eukaryota</taxon>
        <taxon>Metazoa</taxon>
        <taxon>Spiralia</taxon>
        <taxon>Lophotrochozoa</taxon>
        <taxon>Platyhelminthes</taxon>
        <taxon>Monogenea</taxon>
        <taxon>Polyopisthocotylea</taxon>
        <taxon>Polystomatidea</taxon>
        <taxon>Polystomatidae</taxon>
        <taxon>Protopolystoma</taxon>
    </lineage>
</organism>
<comment type="caution">
    <text evidence="2">The sequence shown here is derived from an EMBL/GenBank/DDBJ whole genome shotgun (WGS) entry which is preliminary data.</text>
</comment>
<protein>
    <submittedName>
        <fullName evidence="2">Uncharacterized protein</fullName>
    </submittedName>
</protein>
<dbReference type="Proteomes" id="UP000784294">
    <property type="component" value="Unassembled WGS sequence"/>
</dbReference>
<keyword evidence="1" id="KW-0812">Transmembrane</keyword>
<keyword evidence="1" id="KW-1133">Transmembrane helix</keyword>
<name>A0A3S4ZH56_9PLAT</name>
<dbReference type="AlphaFoldDB" id="A0A3S4ZH56"/>
<evidence type="ECO:0000256" key="1">
    <source>
        <dbReference type="SAM" id="Phobius"/>
    </source>
</evidence>